<feature type="binding site" evidence="8">
    <location>
        <begin position="182"/>
        <end position="185"/>
    </location>
    <ligand>
        <name>ATP</name>
        <dbReference type="ChEBI" id="CHEBI:30616"/>
    </ligand>
</feature>
<proteinExistence type="inferred from homology"/>
<feature type="binding site" evidence="8">
    <location>
        <position position="60"/>
    </location>
    <ligand>
        <name>(R)-pantoate</name>
        <dbReference type="ChEBI" id="CHEBI:15980"/>
    </ligand>
</feature>
<dbReference type="EC" id="6.3.2.1" evidence="8"/>
<dbReference type="RefSeq" id="WP_048875492.1">
    <property type="nucleotide sequence ID" value="NZ_CP011126.1"/>
</dbReference>
<comment type="subunit">
    <text evidence="8">Homodimer.</text>
</comment>
<dbReference type="InterPro" id="IPR003721">
    <property type="entry name" value="Pantoate_ligase"/>
</dbReference>
<evidence type="ECO:0000256" key="2">
    <source>
        <dbReference type="ARBA" id="ARBA00009256"/>
    </source>
</evidence>
<comment type="function">
    <text evidence="8">Catalyzes the condensation of pantoate with beta-alanine in an ATP-dependent reaction via a pantoyl-adenylate intermediate.</text>
</comment>
<dbReference type="Pfam" id="PF02569">
    <property type="entry name" value="Pantoate_ligase"/>
    <property type="match status" value="1"/>
</dbReference>
<feature type="binding site" evidence="8">
    <location>
        <position position="174"/>
    </location>
    <ligand>
        <name>ATP</name>
        <dbReference type="ChEBI" id="CHEBI:30616"/>
    </ligand>
</feature>
<evidence type="ECO:0000313" key="9">
    <source>
        <dbReference type="EMBL" id="AKQ33839.1"/>
    </source>
</evidence>
<feature type="active site" description="Proton donor" evidence="8">
    <location>
        <position position="36"/>
    </location>
</feature>
<keyword evidence="8" id="KW-0963">Cytoplasm</keyword>
<evidence type="ECO:0000256" key="5">
    <source>
        <dbReference type="ARBA" id="ARBA00022741"/>
    </source>
</evidence>
<keyword evidence="6 8" id="KW-0067">ATP-binding</keyword>
<feature type="binding site" evidence="8">
    <location>
        <position position="151"/>
    </location>
    <ligand>
        <name>(R)-pantoate</name>
        <dbReference type="ChEBI" id="CHEBI:15980"/>
    </ligand>
</feature>
<dbReference type="Gene3D" id="3.30.1300.10">
    <property type="entry name" value="Pantoate-beta-alanine ligase, C-terminal domain"/>
    <property type="match status" value="1"/>
</dbReference>
<keyword evidence="5 8" id="KW-0547">Nucleotide-binding</keyword>
<protein>
    <recommendedName>
        <fullName evidence="8">Pantothenate synthetase</fullName>
        <shortName evidence="8">PS</shortName>
        <ecNumber evidence="8">6.3.2.1</ecNumber>
    </recommendedName>
    <alternativeName>
        <fullName evidence="8">Pantoate--beta-alanine ligase</fullName>
    </alternativeName>
    <alternativeName>
        <fullName evidence="8">Pantoate-activating enzyme</fullName>
    </alternativeName>
</protein>
<evidence type="ECO:0000256" key="7">
    <source>
        <dbReference type="ARBA" id="ARBA00048258"/>
    </source>
</evidence>
<dbReference type="InterPro" id="IPR042176">
    <property type="entry name" value="Pantoate_ligase_C"/>
</dbReference>
<comment type="miscellaneous">
    <text evidence="8">The reaction proceeds by a bi uni uni bi ping pong mechanism.</text>
</comment>
<dbReference type="HAMAP" id="MF_00158">
    <property type="entry name" value="PanC"/>
    <property type="match status" value="1"/>
</dbReference>
<dbReference type="InterPro" id="IPR014729">
    <property type="entry name" value="Rossmann-like_a/b/a_fold"/>
</dbReference>
<comment type="catalytic activity">
    <reaction evidence="7 8">
        <text>(R)-pantoate + beta-alanine + ATP = (R)-pantothenate + AMP + diphosphate + H(+)</text>
        <dbReference type="Rhea" id="RHEA:10912"/>
        <dbReference type="ChEBI" id="CHEBI:15378"/>
        <dbReference type="ChEBI" id="CHEBI:15980"/>
        <dbReference type="ChEBI" id="CHEBI:29032"/>
        <dbReference type="ChEBI" id="CHEBI:30616"/>
        <dbReference type="ChEBI" id="CHEBI:33019"/>
        <dbReference type="ChEBI" id="CHEBI:57966"/>
        <dbReference type="ChEBI" id="CHEBI:456215"/>
        <dbReference type="EC" id="6.3.2.1"/>
    </reaction>
</comment>
<dbReference type="Gene3D" id="3.40.50.620">
    <property type="entry name" value="HUPs"/>
    <property type="match status" value="1"/>
</dbReference>
<evidence type="ECO:0000256" key="1">
    <source>
        <dbReference type="ARBA" id="ARBA00004990"/>
    </source>
</evidence>
<keyword evidence="4 8" id="KW-0566">Pantothenate biosynthesis</keyword>
<organism evidence="9 10">
    <name type="scientific">Candidatus Coxiella mudrowiae</name>
    <dbReference type="NCBI Taxonomy" id="2054173"/>
    <lineage>
        <taxon>Bacteria</taxon>
        <taxon>Pseudomonadati</taxon>
        <taxon>Pseudomonadota</taxon>
        <taxon>Gammaproteobacteria</taxon>
        <taxon>Legionellales</taxon>
        <taxon>Coxiellaceae</taxon>
        <taxon>Coxiella</taxon>
    </lineage>
</organism>
<reference evidence="9 10" key="1">
    <citation type="journal article" date="2015" name="Genome Biol. Evol.">
        <title>Distinctive Genome Reduction Rates Revealed by Genomic Analyses of Two Coxiella-Like Endosymbionts in Ticks.</title>
        <authorList>
            <person name="Gottlieb Y."/>
            <person name="Lalzar I."/>
            <person name="Klasson L."/>
        </authorList>
    </citation>
    <scope>NUCLEOTIDE SEQUENCE [LARGE SCALE GENOMIC DNA]</scope>
    <source>
        <strain evidence="9 10">CRt</strain>
    </source>
</reference>
<sequence length="255" mass="29360">MLEIINRMTEWVSIRKTLPKDTIGFVPTMGNLHAGHASLLQRSKQENKLTILSLFVNPTQFNDHNDFKNYPRSIEQDISLARNCGVDYILIPSYKDLYPDNFTYKIINTTPPYQEVMFRPGHFDGVLTIVMKLLLLVRPTRSYFGEKDYQQLQLIKGLVAAFFLETEVVGCETVRTEFGLPLSSRNNRLTKEQFQLATYFSKIFHSSLSCDQIKNLLIQEGIAVDYIEDYEGRRFAAIHIGDIRLIDNIPLSEGK</sequence>
<comment type="pathway">
    <text evidence="1 8">Cofactor biosynthesis; (R)-pantothenate biosynthesis; (R)-pantothenate from (R)-pantoate and beta-alanine: step 1/1.</text>
</comment>
<dbReference type="Proteomes" id="UP000063965">
    <property type="component" value="Chromosome"/>
</dbReference>
<dbReference type="SUPFAM" id="SSF52374">
    <property type="entry name" value="Nucleotidylyl transferase"/>
    <property type="match status" value="1"/>
</dbReference>
<dbReference type="EMBL" id="CP011126">
    <property type="protein sequence ID" value="AKQ33839.1"/>
    <property type="molecule type" value="Genomic_DNA"/>
</dbReference>
<evidence type="ECO:0000256" key="6">
    <source>
        <dbReference type="ARBA" id="ARBA00022840"/>
    </source>
</evidence>
<comment type="subcellular location">
    <subcellularLocation>
        <location evidence="8">Cytoplasm</location>
    </subcellularLocation>
</comment>
<comment type="similarity">
    <text evidence="2 8">Belongs to the pantothenate synthetase family.</text>
</comment>
<keyword evidence="10" id="KW-1185">Reference proteome</keyword>
<dbReference type="NCBIfam" id="TIGR00018">
    <property type="entry name" value="panC"/>
    <property type="match status" value="1"/>
</dbReference>
<feature type="binding site" evidence="8">
    <location>
        <position position="60"/>
    </location>
    <ligand>
        <name>beta-alanine</name>
        <dbReference type="ChEBI" id="CHEBI:57966"/>
    </ligand>
</feature>
<accession>A0ABM5UV30</accession>
<evidence type="ECO:0000256" key="8">
    <source>
        <dbReference type="HAMAP-Rule" id="MF_00158"/>
    </source>
</evidence>
<name>A0ABM5UV30_9COXI</name>
<evidence type="ECO:0000256" key="4">
    <source>
        <dbReference type="ARBA" id="ARBA00022655"/>
    </source>
</evidence>
<dbReference type="PANTHER" id="PTHR21299">
    <property type="entry name" value="CYTIDYLATE KINASE/PANTOATE-BETA-ALANINE LIGASE"/>
    <property type="match status" value="1"/>
</dbReference>
<feature type="binding site" evidence="8">
    <location>
        <begin position="29"/>
        <end position="36"/>
    </location>
    <ligand>
        <name>ATP</name>
        <dbReference type="ChEBI" id="CHEBI:30616"/>
    </ligand>
</feature>
<feature type="binding site" evidence="8">
    <location>
        <begin position="145"/>
        <end position="148"/>
    </location>
    <ligand>
        <name>ATP</name>
        <dbReference type="ChEBI" id="CHEBI:30616"/>
    </ligand>
</feature>
<gene>
    <name evidence="8 9" type="primary">panC</name>
    <name evidence="9" type="ORF">CleRT_12370</name>
</gene>
<evidence type="ECO:0000256" key="3">
    <source>
        <dbReference type="ARBA" id="ARBA00022598"/>
    </source>
</evidence>
<dbReference type="PANTHER" id="PTHR21299:SF1">
    <property type="entry name" value="PANTOATE--BETA-ALANINE LIGASE"/>
    <property type="match status" value="1"/>
</dbReference>
<evidence type="ECO:0000313" key="10">
    <source>
        <dbReference type="Proteomes" id="UP000063965"/>
    </source>
</evidence>
<keyword evidence="3 8" id="KW-0436">Ligase</keyword>